<dbReference type="KEGG" id="pms:KNP414_03704"/>
<reference evidence="4" key="1">
    <citation type="submission" date="2011-06" db="EMBL/GenBank/DDBJ databases">
        <title>Complete genome sequence of Paenibacillus mucilaginosus KNP414.</title>
        <authorList>
            <person name="Wang J."/>
            <person name="Hu S."/>
            <person name="Hu X."/>
            <person name="Zhang B."/>
            <person name="Dong D."/>
            <person name="Zhang S."/>
            <person name="Zhao K."/>
            <person name="Wu D."/>
        </authorList>
    </citation>
    <scope>NUCLEOTIDE SEQUENCE [LARGE SCALE GENOMIC DNA]</scope>
    <source>
        <strain evidence="4">KNP414</strain>
    </source>
</reference>
<keyword evidence="1" id="KW-1133">Transmembrane helix</keyword>
<evidence type="ECO:0000313" key="3">
    <source>
        <dbReference type="EMBL" id="AEI42243.1"/>
    </source>
</evidence>
<sequence length="523" mass="54702">MKPAVLQKTAQVTVLMLIISVLLPVLAFGAGFSGSSTYKKGTVTGQVYLDVYNSVYPSVYAYSPEGTLLDVADVTYSSKDVNGAVYFKFTSDVGTYNYVKLKFTDPDNVNGSVYQTVYRDKNTGGGGGGGWAGGGSTSGAGEISANSDGSVNADQLISSLNQYNTVTINITGDFALIPAKALVGFTSGGKVIIVKSTNGSYVLPISVLNVKDLASQLSATTDDVNVKVTVAKASQAIADSVASSAKALGGEVVAGAVDFNLTAVGKNNASVAVNLGSNYVSRYLPLPASVDADSATGVLIDTTTNKLSFVPTVFSSTYADLKRNGNSVYAVIKLDKSFGDVSGHWAQNNIELLANKLVVDGVTDTAFEPERSITRAEFAALVVRSLGLTPMTGSSSFSDVESSDWFSSTVNSAVYAKIIDGYEDGTFRPNATINREELAAMVVRALDYAGAKPEVTASEQSSLLAKFSDSDEIVWAEEEVATAIKSGIVDGLTDDTLGARDTATRAQAATMLKRLLTTAKFIN</sequence>
<dbReference type="PANTHER" id="PTHR43308">
    <property type="entry name" value="OUTER MEMBRANE PROTEIN ALPHA-RELATED"/>
    <property type="match status" value="1"/>
</dbReference>
<evidence type="ECO:0000256" key="1">
    <source>
        <dbReference type="SAM" id="Phobius"/>
    </source>
</evidence>
<proteinExistence type="predicted"/>
<name>F8FFL5_PAEMK</name>
<keyword evidence="1" id="KW-0812">Transmembrane</keyword>
<dbReference type="RefSeq" id="WP_013917400.1">
    <property type="nucleotide sequence ID" value="NC_015690.1"/>
</dbReference>
<feature type="domain" description="SLH" evidence="2">
    <location>
        <begin position="393"/>
        <end position="456"/>
    </location>
</feature>
<dbReference type="PROSITE" id="PS51272">
    <property type="entry name" value="SLH"/>
    <property type="match status" value="3"/>
</dbReference>
<keyword evidence="1" id="KW-0472">Membrane</keyword>
<dbReference type="PANTHER" id="PTHR43308:SF5">
    <property type="entry name" value="S-LAYER PROTEIN _ PEPTIDOGLYCAN ENDO-BETA-N-ACETYLGLUCOSAMINIDASE"/>
    <property type="match status" value="1"/>
</dbReference>
<dbReference type="InterPro" id="IPR001119">
    <property type="entry name" value="SLH_dom"/>
</dbReference>
<dbReference type="EMBL" id="CP002869">
    <property type="protein sequence ID" value="AEI42243.1"/>
    <property type="molecule type" value="Genomic_DNA"/>
</dbReference>
<dbReference type="Proteomes" id="UP000006620">
    <property type="component" value="Chromosome"/>
</dbReference>
<feature type="domain" description="SLH" evidence="2">
    <location>
        <begin position="333"/>
        <end position="392"/>
    </location>
</feature>
<dbReference type="Pfam" id="PF00395">
    <property type="entry name" value="SLH"/>
    <property type="match status" value="3"/>
</dbReference>
<gene>
    <name evidence="3" type="ordered locus">KNP414_03704</name>
</gene>
<evidence type="ECO:0000259" key="2">
    <source>
        <dbReference type="PROSITE" id="PS51272"/>
    </source>
</evidence>
<dbReference type="AlphaFoldDB" id="F8FFL5"/>
<protein>
    <submittedName>
        <fullName evidence="3">S-layer domain protein</fullName>
    </submittedName>
</protein>
<evidence type="ECO:0000313" key="4">
    <source>
        <dbReference type="Proteomes" id="UP000006620"/>
    </source>
</evidence>
<feature type="transmembrane region" description="Helical" evidence="1">
    <location>
        <begin position="12"/>
        <end position="32"/>
    </location>
</feature>
<dbReference type="HOGENOM" id="CLU_514746_0_0_9"/>
<reference evidence="3 4" key="2">
    <citation type="journal article" date="2013" name="Genome Announc.">
        <title>Genome Sequence of Growth-Improving Paenibacillus mucilaginosus Strain KNP414.</title>
        <authorList>
            <person name="Lu J.J."/>
            <person name="Wang J.F."/>
            <person name="Hu X.F."/>
        </authorList>
    </citation>
    <scope>NUCLEOTIDE SEQUENCE [LARGE SCALE GENOMIC DNA]</scope>
    <source>
        <strain evidence="3 4">KNP414</strain>
    </source>
</reference>
<organism evidence="3 4">
    <name type="scientific">Paenibacillus mucilaginosus (strain KNP414)</name>
    <dbReference type="NCBI Taxonomy" id="1036673"/>
    <lineage>
        <taxon>Bacteria</taxon>
        <taxon>Bacillati</taxon>
        <taxon>Bacillota</taxon>
        <taxon>Bacilli</taxon>
        <taxon>Bacillales</taxon>
        <taxon>Paenibacillaceae</taxon>
        <taxon>Paenibacillus</taxon>
    </lineage>
</organism>
<accession>F8FFL5</accession>
<feature type="domain" description="SLH" evidence="2">
    <location>
        <begin position="463"/>
        <end position="523"/>
    </location>
</feature>
<dbReference type="InterPro" id="IPR051465">
    <property type="entry name" value="Cell_Envelope_Struct_Comp"/>
</dbReference>
<dbReference type="PATRIC" id="fig|1036673.3.peg.3395"/>